<proteinExistence type="predicted"/>
<dbReference type="RefSeq" id="WP_014559306.1">
    <property type="nucleotide sequence ID" value="NC_017464.1"/>
</dbReference>
<reference evidence="2 3" key="1">
    <citation type="journal article" date="2012" name="Front. Microbiol.">
        <title>Complete genome of Ignavibacterium album, a metabolically versatile, flagellated, facultative anaerobe from the phylum Chlorobi.</title>
        <authorList>
            <person name="Liu Z."/>
            <person name="Frigaard N.-U."/>
            <person name="Vogl K."/>
            <person name="Iino T."/>
            <person name="Ohkuma M."/>
            <person name="Overmann J."/>
            <person name="Bryant D.A."/>
        </authorList>
    </citation>
    <scope>NUCLEOTIDE SEQUENCE [LARGE SCALE GENOMIC DNA]</scope>
    <source>
        <strain evidence="3">DSM 19864 / JCM 16511 / NBRC 101810 / Mat9-16</strain>
    </source>
</reference>
<dbReference type="Proteomes" id="UP000007394">
    <property type="component" value="Chromosome"/>
</dbReference>
<evidence type="ECO:0008006" key="4">
    <source>
        <dbReference type="Google" id="ProtNLM"/>
    </source>
</evidence>
<name>I0AGP0_IGNAJ</name>
<feature type="signal peptide" evidence="1">
    <location>
        <begin position="1"/>
        <end position="20"/>
    </location>
</feature>
<dbReference type="EMBL" id="CP003418">
    <property type="protein sequence ID" value="AFH48147.1"/>
    <property type="molecule type" value="Genomic_DNA"/>
</dbReference>
<evidence type="ECO:0000313" key="3">
    <source>
        <dbReference type="Proteomes" id="UP000007394"/>
    </source>
</evidence>
<dbReference type="STRING" id="945713.IALB_0435"/>
<keyword evidence="1" id="KW-0732">Signal</keyword>
<dbReference type="eggNOG" id="ENOG5032SQN">
    <property type="taxonomic scope" value="Bacteria"/>
</dbReference>
<dbReference type="KEGG" id="ial:IALB_0435"/>
<sequence>MKKLLILMLFAALTFLYVGCDSSDDNGTTPTPAQDPIVGTWISEGTDVAPGLVATLKTVRIVATFNTNNTYNVIATDSAGAQVTYSGTYSVTENSGTTIKSITLNQTVPTSVTSQGIYQVNADGFLKYEVIQTTPAIPGFTPPTAAEGFGSTKYNGIALGTTWVQNFVPANPTKEYLVGTWVSEGDNVAPGLKSTLKTKKIVATFNANNTYTVVATDSFDVSVTYTGTFTTQSNQNTSIRNITLNQTTPTSVTSQGIYRVTTKDLTYEVIQTIPAIPGFTPPIATEGFGSTKYNSIPLGATWIQKFVKQ</sequence>
<keyword evidence="3" id="KW-1185">Reference proteome</keyword>
<dbReference type="OrthoDB" id="1467611at2"/>
<accession>I0AGP0</accession>
<dbReference type="HOGENOM" id="CLU_899481_0_0_10"/>
<feature type="chain" id="PRO_5003624732" description="Lipocalin-like domain-containing protein" evidence="1">
    <location>
        <begin position="21"/>
        <end position="309"/>
    </location>
</feature>
<dbReference type="PATRIC" id="fig|945713.3.peg.434"/>
<dbReference type="AlphaFoldDB" id="I0AGP0"/>
<protein>
    <recommendedName>
        <fullName evidence="4">Lipocalin-like domain-containing protein</fullName>
    </recommendedName>
</protein>
<organism evidence="2 3">
    <name type="scientific">Ignavibacterium album (strain DSM 19864 / JCM 16511 / NBRC 101810 / Mat9-16)</name>
    <dbReference type="NCBI Taxonomy" id="945713"/>
    <lineage>
        <taxon>Bacteria</taxon>
        <taxon>Pseudomonadati</taxon>
        <taxon>Ignavibacteriota</taxon>
        <taxon>Ignavibacteria</taxon>
        <taxon>Ignavibacteriales</taxon>
        <taxon>Ignavibacteriaceae</taxon>
        <taxon>Ignavibacterium</taxon>
    </lineage>
</organism>
<evidence type="ECO:0000313" key="2">
    <source>
        <dbReference type="EMBL" id="AFH48147.1"/>
    </source>
</evidence>
<gene>
    <name evidence="2" type="ordered locus">IALB_0435</name>
</gene>
<evidence type="ECO:0000256" key="1">
    <source>
        <dbReference type="SAM" id="SignalP"/>
    </source>
</evidence>